<dbReference type="AlphaFoldDB" id="A0A9P8G9P7"/>
<accession>A0A9P8G9P7</accession>
<evidence type="ECO:0000256" key="1">
    <source>
        <dbReference type="SAM" id="MobiDB-lite"/>
    </source>
</evidence>
<feature type="compositionally biased region" description="Pro residues" evidence="1">
    <location>
        <begin position="360"/>
        <end position="370"/>
    </location>
</feature>
<feature type="region of interest" description="Disordered" evidence="1">
    <location>
        <begin position="345"/>
        <end position="396"/>
    </location>
</feature>
<reference evidence="2" key="2">
    <citation type="submission" date="2021-08" db="EMBL/GenBank/DDBJ databases">
        <authorList>
            <person name="Gostincar C."/>
            <person name="Sun X."/>
            <person name="Song Z."/>
            <person name="Gunde-Cimerman N."/>
        </authorList>
    </citation>
    <scope>NUCLEOTIDE SEQUENCE</scope>
    <source>
        <strain evidence="2">EXF-8016</strain>
    </source>
</reference>
<protein>
    <submittedName>
        <fullName evidence="2">Uncharacterized protein</fullName>
    </submittedName>
</protein>
<evidence type="ECO:0000313" key="2">
    <source>
        <dbReference type="EMBL" id="KAH0210664.1"/>
    </source>
</evidence>
<reference evidence="2" key="1">
    <citation type="journal article" date="2021" name="J Fungi (Basel)">
        <title>Virulence traits and population genomics of the black yeast Aureobasidium melanogenum.</title>
        <authorList>
            <person name="Cernosa A."/>
            <person name="Sun X."/>
            <person name="Gostincar C."/>
            <person name="Fang C."/>
            <person name="Gunde-Cimerman N."/>
            <person name="Song Z."/>
        </authorList>
    </citation>
    <scope>NUCLEOTIDE SEQUENCE</scope>
    <source>
        <strain evidence="2">EXF-8016</strain>
    </source>
</reference>
<name>A0A9P8G9P7_AURME</name>
<comment type="caution">
    <text evidence="2">The sequence shown here is derived from an EMBL/GenBank/DDBJ whole genome shotgun (WGS) entry which is preliminary data.</text>
</comment>
<evidence type="ECO:0000313" key="3">
    <source>
        <dbReference type="Proteomes" id="UP000767238"/>
    </source>
</evidence>
<dbReference type="Proteomes" id="UP000767238">
    <property type="component" value="Unassembled WGS sequence"/>
</dbReference>
<dbReference type="EMBL" id="JAHFYH010000159">
    <property type="protein sequence ID" value="KAH0210664.1"/>
    <property type="molecule type" value="Genomic_DNA"/>
</dbReference>
<organism evidence="2 3">
    <name type="scientific">Aureobasidium melanogenum</name>
    <name type="common">Aureobasidium pullulans var. melanogenum</name>
    <dbReference type="NCBI Taxonomy" id="46634"/>
    <lineage>
        <taxon>Eukaryota</taxon>
        <taxon>Fungi</taxon>
        <taxon>Dikarya</taxon>
        <taxon>Ascomycota</taxon>
        <taxon>Pezizomycotina</taxon>
        <taxon>Dothideomycetes</taxon>
        <taxon>Dothideomycetidae</taxon>
        <taxon>Dothideales</taxon>
        <taxon>Saccotheciaceae</taxon>
        <taxon>Aureobasidium</taxon>
    </lineage>
</organism>
<sequence length="542" mass="59344">MCLGAVTRRVRVLGTDRGDPSPPYDERKQPLLPKSALITTRSRPLKKTIKKVAFMPTLQDVHDSLSRKARRVSLSSLSDHAIMGTVDFDCEIENFDSSNISLLAEVGSSVCASSVNDVSFRHSIKQTPISHMRNVSDTAVFGDESTTFSEEPHPWTVWNSELHGHSLVTCYDSTRSLMNKSTTTATSLDAPMSHGTMISGSLNITAPDCASQADKVYDSRLLIKGSSKTVNHFPTHITSCTHATRHSTKTSGDLNKTDLNKTWPTQPAASTSGSPTLNAAISFAFQSAGASPGTVRAGQSDEQHRCCIGVLSAFEAKFLNEEDKQAILEGGCHGLCSVQVTSMNNNSASKGPSRASSLKPSPPVRGPSDPPARFISPMPSDIMPNGRRGEGSTLPRFSRRRVAAEYKRPRPALALVEHPSRKVGRSRGILHVQPESLVQANRTSSRNAIRYSKPSILVNYKFNDLSSGSLEHLSPITHQPKRKLKLKRQVKYGNLRHEFENDGQLVEEARLTVQANEARIAVQAKEKSSLGRKLFRRLRALF</sequence>
<feature type="compositionally biased region" description="Polar residues" evidence="1">
    <location>
        <begin position="260"/>
        <end position="273"/>
    </location>
</feature>
<dbReference type="OrthoDB" id="3937163at2759"/>
<gene>
    <name evidence="2" type="ORF">KCV03_g9956</name>
</gene>
<feature type="compositionally biased region" description="Polar residues" evidence="1">
    <location>
        <begin position="345"/>
        <end position="359"/>
    </location>
</feature>
<proteinExistence type="predicted"/>
<feature type="region of interest" description="Disordered" evidence="1">
    <location>
        <begin position="244"/>
        <end position="273"/>
    </location>
</feature>
<feature type="non-terminal residue" evidence="2">
    <location>
        <position position="1"/>
    </location>
</feature>